<dbReference type="PANTHER" id="PTHR43465">
    <property type="entry name" value="DUF1680 DOMAIN PROTEIN (AFU_ORTHOLOGUE AFUA_1G08910)"/>
    <property type="match status" value="1"/>
</dbReference>
<reference evidence="4 6" key="2">
    <citation type="submission" date="2016-02" db="EMBL/GenBank/DDBJ databases">
        <title>Complete Genome Sequence of Propionibacterium acidipropionici ATCC 55737.</title>
        <authorList>
            <person name="Luna Flores C.H."/>
            <person name="Nielsen L.K."/>
            <person name="Marcellin E."/>
        </authorList>
    </citation>
    <scope>NUCLEOTIDE SEQUENCE [LARGE SCALE GENOMIC DNA]</scope>
    <source>
        <strain evidence="4 6">ATCC 55737</strain>
    </source>
</reference>
<feature type="domain" description="Non-reducing end beta-L-arabinofuranosidase-like GH127 catalytic" evidence="1">
    <location>
        <begin position="27"/>
        <end position="419"/>
    </location>
</feature>
<dbReference type="SUPFAM" id="SSF48208">
    <property type="entry name" value="Six-hairpin glycosidases"/>
    <property type="match status" value="1"/>
</dbReference>
<evidence type="ECO:0000259" key="1">
    <source>
        <dbReference type="Pfam" id="PF07944"/>
    </source>
</evidence>
<dbReference type="Proteomes" id="UP000178666">
    <property type="component" value="Chromosome"/>
</dbReference>
<organism evidence="4 6">
    <name type="scientific">Acidipropionibacterium acidipropionici</name>
    <dbReference type="NCBI Taxonomy" id="1748"/>
    <lineage>
        <taxon>Bacteria</taxon>
        <taxon>Bacillati</taxon>
        <taxon>Actinomycetota</taxon>
        <taxon>Actinomycetes</taxon>
        <taxon>Propionibacteriales</taxon>
        <taxon>Propionibacteriaceae</taxon>
        <taxon>Acidipropionibacterium</taxon>
    </lineage>
</organism>
<dbReference type="Pfam" id="PF20736">
    <property type="entry name" value="Glyco_hydro127M"/>
    <property type="match status" value="1"/>
</dbReference>
<dbReference type="Proteomes" id="UP000075221">
    <property type="component" value="Chromosome"/>
</dbReference>
<dbReference type="EMBL" id="CP015970">
    <property type="protein sequence ID" value="AOZ46248.1"/>
    <property type="molecule type" value="Genomic_DNA"/>
</dbReference>
<name>A0AAC8YE17_9ACTN</name>
<dbReference type="EMBL" id="CP014352">
    <property type="protein sequence ID" value="AMS04758.1"/>
    <property type="molecule type" value="Genomic_DNA"/>
</dbReference>
<dbReference type="InterPro" id="IPR049046">
    <property type="entry name" value="Beta-AFase-like_GH127_middle"/>
</dbReference>
<dbReference type="Pfam" id="PF20737">
    <property type="entry name" value="Glyco_hydro127C"/>
    <property type="match status" value="1"/>
</dbReference>
<evidence type="ECO:0000259" key="2">
    <source>
        <dbReference type="Pfam" id="PF20736"/>
    </source>
</evidence>
<accession>A0AAC8YE17</accession>
<evidence type="ECO:0000259" key="3">
    <source>
        <dbReference type="Pfam" id="PF20737"/>
    </source>
</evidence>
<dbReference type="InterPro" id="IPR049049">
    <property type="entry name" value="Beta-AFase-like_GH127_C"/>
</dbReference>
<dbReference type="InterPro" id="IPR012878">
    <property type="entry name" value="Beta-AFase-like_GH127_cat"/>
</dbReference>
<dbReference type="PANTHER" id="PTHR43465:SF2">
    <property type="entry name" value="DUF1680 DOMAIN PROTEIN (AFU_ORTHOLOGUE AFUA_1G08910)"/>
    <property type="match status" value="1"/>
</dbReference>
<dbReference type="InterPro" id="IPR049174">
    <property type="entry name" value="Beta-AFase-like"/>
</dbReference>
<dbReference type="AlphaFoldDB" id="A0AAC8YE17"/>
<proteinExistence type="predicted"/>
<dbReference type="InterPro" id="IPR008928">
    <property type="entry name" value="6-hairpin_glycosidase_sf"/>
</dbReference>
<feature type="domain" description="Non-reducing end beta-L-arabinofuranosidase-like GH127 middle" evidence="2">
    <location>
        <begin position="432"/>
        <end position="501"/>
    </location>
</feature>
<evidence type="ECO:0000313" key="7">
    <source>
        <dbReference type="Proteomes" id="UP000178666"/>
    </source>
</evidence>
<reference evidence="5 7" key="1">
    <citation type="journal article" date="2016" name="Plant Dis.">
        <title>Improved production of propionic acid using genome shuffling.</title>
        <authorList>
            <person name="Luna-Flores C.H."/>
            <person name="Palfreyman R.W."/>
            <person name="Kromer J.O."/>
            <person name="Nielsen L.K."/>
            <person name="Marcellin E."/>
        </authorList>
    </citation>
    <scope>NUCLEOTIDE SEQUENCE [LARGE SCALE GENOMIC DNA]</scope>
    <source>
        <strain evidence="5 7">F3E8</strain>
    </source>
</reference>
<feature type="domain" description="Non-reducing end beta-L-arabinofuranosidase-like GH127 C-terminal" evidence="3">
    <location>
        <begin position="525"/>
        <end position="633"/>
    </location>
</feature>
<dbReference type="Pfam" id="PF07944">
    <property type="entry name" value="Beta-AFase-like_GH127_cat"/>
    <property type="match status" value="1"/>
</dbReference>
<gene>
    <name evidence="5" type="ORF">A8L58_05415</name>
    <name evidence="4" type="ORF">AXH35_03950</name>
</gene>
<keyword evidence="7" id="KW-1185">Reference proteome</keyword>
<evidence type="ECO:0008006" key="8">
    <source>
        <dbReference type="Google" id="ProtNLM"/>
    </source>
</evidence>
<sequence>MSTRMMTSTCTPVLPGSGDLHPLGIHDVDITDGFWHRMQTTNRDAIVPHIAEWEERTGWLHNVDAVADGSIGGCRTGREFADSEVYKFLESLAWQIGDDDSSPLTELFDSIVARVAGAQCEDGYLNTCFGSPGQRPRYSDLEWGHELYCYGHLIQAGVARLRSGHHDALVDVALRAADHICRTFGPGGLERVCGHPEIEVALVELYRATGERRYLDQARLFLERRGHHTLADIEFGRRYFLDDTPIRRASVLRGHAVRALYLASGAIDAAAETGDSELLGIVEGQYRSALARRTYLTGGMGSHHQDEAFGDDFELPPDRAYCETCAGIGSVMVAWRLLLATGDISLADVIERTLYNVVAASPRLDGRAFFYTNPLHQRVRAEEVADDRPSPRAEAQLRAPWFEVSCCPTNVSRTLAQLGAYLATTSADGLQLLQYAAGRISTALPGGGRVTVRVDTHYPDDGRIAVTVEQAPAEPWQLTLGIPRWAGGATVTVGGQTRTAEAPAHVVSGLVAGGTVVLDLPMAPRFTFPDPRIDAVRGSVAVELGPLVLCAESVDLPGDLALDAVAVDAGAAPVAADDGAEVRAMRVPVDDLATSAYGPDRPSGGRGEPRVLRLVPYYRWANRGPSTMRVWLPTLP</sequence>
<evidence type="ECO:0000313" key="6">
    <source>
        <dbReference type="Proteomes" id="UP000075221"/>
    </source>
</evidence>
<protein>
    <recommendedName>
        <fullName evidence="8">Glycoside hydrolase family 127 protein</fullName>
    </recommendedName>
</protein>
<evidence type="ECO:0000313" key="5">
    <source>
        <dbReference type="EMBL" id="AOZ46248.1"/>
    </source>
</evidence>
<evidence type="ECO:0000313" key="4">
    <source>
        <dbReference type="EMBL" id="AMS04758.1"/>
    </source>
</evidence>
<dbReference type="GO" id="GO:0005975">
    <property type="term" value="P:carbohydrate metabolic process"/>
    <property type="evidence" value="ECO:0007669"/>
    <property type="project" value="InterPro"/>
</dbReference>